<dbReference type="Gene3D" id="3.40.30.10">
    <property type="entry name" value="Glutaredoxin"/>
    <property type="match status" value="1"/>
</dbReference>
<dbReference type="InterPro" id="IPR036249">
    <property type="entry name" value="Thioredoxin-like_sf"/>
</dbReference>
<accession>A0A2H5X911</accession>
<evidence type="ECO:0000313" key="3">
    <source>
        <dbReference type="Proteomes" id="UP000236173"/>
    </source>
</evidence>
<dbReference type="Pfam" id="PF03960">
    <property type="entry name" value="ArsC"/>
    <property type="match status" value="1"/>
</dbReference>
<evidence type="ECO:0000313" key="2">
    <source>
        <dbReference type="EMBL" id="GBC97682.1"/>
    </source>
</evidence>
<proteinExistence type="inferred from homology"/>
<evidence type="ECO:0000256" key="1">
    <source>
        <dbReference type="PROSITE-ProRule" id="PRU01282"/>
    </source>
</evidence>
<dbReference type="SUPFAM" id="SSF52833">
    <property type="entry name" value="Thioredoxin-like"/>
    <property type="match status" value="1"/>
</dbReference>
<organism evidence="2 3">
    <name type="scientific">Candidatus Fervidibacter japonicus</name>
    <dbReference type="NCBI Taxonomy" id="2035412"/>
    <lineage>
        <taxon>Bacteria</taxon>
        <taxon>Candidatus Fervidibacterota</taxon>
        <taxon>Candidatus Fervidibacter</taxon>
    </lineage>
</organism>
<dbReference type="PROSITE" id="PS51353">
    <property type="entry name" value="ARSC"/>
    <property type="match status" value="1"/>
</dbReference>
<sequence length="72" mass="8168">MIGHRPVTEFVSRTSPLWRQWRANPDAIDLNEAVRLLTQHPQWLRRPVVVAPAGVVVGYDEAALKAIARQRS</sequence>
<gene>
    <name evidence="2" type="primary">spxA</name>
    <name evidence="2" type="ORF">HRbin17_00171</name>
</gene>
<dbReference type="AlphaFoldDB" id="A0A2H5X911"/>
<comment type="similarity">
    <text evidence="1">Belongs to the ArsC family.</text>
</comment>
<name>A0A2H5X911_9BACT</name>
<reference evidence="3" key="1">
    <citation type="submission" date="2017-09" db="EMBL/GenBank/DDBJ databases">
        <title>Metaegenomics of thermophilic ammonia-oxidizing enrichment culture.</title>
        <authorList>
            <person name="Kato S."/>
            <person name="Suzuki K."/>
        </authorList>
    </citation>
    <scope>NUCLEOTIDE SEQUENCE [LARGE SCALE GENOMIC DNA]</scope>
</reference>
<comment type="caution">
    <text evidence="2">The sequence shown here is derived from an EMBL/GenBank/DDBJ whole genome shotgun (WGS) entry which is preliminary data.</text>
</comment>
<dbReference type="Proteomes" id="UP000236173">
    <property type="component" value="Unassembled WGS sequence"/>
</dbReference>
<dbReference type="InterPro" id="IPR006660">
    <property type="entry name" value="Arsenate_reductase-like"/>
</dbReference>
<dbReference type="EMBL" id="BEHT01000002">
    <property type="protein sequence ID" value="GBC97682.1"/>
    <property type="molecule type" value="Genomic_DNA"/>
</dbReference>
<protein>
    <submittedName>
        <fullName evidence="2">Regulatory protein Spx</fullName>
    </submittedName>
</protein>